<dbReference type="PANTHER" id="PTHR14186:SF20">
    <property type="entry name" value="CYSTEINE-RICH MOTOR NEURON 1 PROTEIN-LIKE"/>
    <property type="match status" value="1"/>
</dbReference>
<name>A0A7J7JRD6_BUGNE</name>
<dbReference type="InterPro" id="IPR009030">
    <property type="entry name" value="Growth_fac_rcpt_cys_sf"/>
</dbReference>
<dbReference type="InterPro" id="IPR011390">
    <property type="entry name" value="IGFBP_rP_mac25"/>
</dbReference>
<keyword evidence="2" id="KW-0964">Secreted</keyword>
<reference evidence="6" key="1">
    <citation type="submission" date="2020-06" db="EMBL/GenBank/DDBJ databases">
        <title>Draft genome of Bugula neritina, a colonial animal packing powerful symbionts and potential medicines.</title>
        <authorList>
            <person name="Rayko M."/>
        </authorList>
    </citation>
    <scope>NUCLEOTIDE SEQUENCE [LARGE SCALE GENOMIC DNA]</scope>
    <source>
        <strain evidence="6">Kwan_BN1</strain>
    </source>
</reference>
<keyword evidence="3" id="KW-0732">Signal</keyword>
<evidence type="ECO:0000259" key="5">
    <source>
        <dbReference type="PROSITE" id="PS51323"/>
    </source>
</evidence>
<keyword evidence="7" id="KW-1185">Reference proteome</keyword>
<evidence type="ECO:0000256" key="1">
    <source>
        <dbReference type="ARBA" id="ARBA00004613"/>
    </source>
</evidence>
<dbReference type="GO" id="GO:0005520">
    <property type="term" value="F:insulin-like growth factor binding"/>
    <property type="evidence" value="ECO:0007669"/>
    <property type="project" value="InterPro"/>
</dbReference>
<dbReference type="GO" id="GO:0009966">
    <property type="term" value="P:regulation of signal transduction"/>
    <property type="evidence" value="ECO:0007669"/>
    <property type="project" value="TreeGrafter"/>
</dbReference>
<dbReference type="AlphaFoldDB" id="A0A7J7JRD6"/>
<evidence type="ECO:0000256" key="2">
    <source>
        <dbReference type="ARBA" id="ARBA00022525"/>
    </source>
</evidence>
<keyword evidence="4" id="KW-1015">Disulfide bond</keyword>
<evidence type="ECO:0000256" key="3">
    <source>
        <dbReference type="ARBA" id="ARBA00022729"/>
    </source>
</evidence>
<dbReference type="PROSITE" id="PS51323">
    <property type="entry name" value="IGFBP_N_2"/>
    <property type="match status" value="1"/>
</dbReference>
<proteinExistence type="predicted"/>
<dbReference type="OrthoDB" id="5976811at2759"/>
<protein>
    <recommendedName>
        <fullName evidence="5">IGFBP N-terminal domain-containing protein</fullName>
    </recommendedName>
</protein>
<dbReference type="Proteomes" id="UP000593567">
    <property type="component" value="Unassembled WGS sequence"/>
</dbReference>
<sequence length="222" mass="24276">MDSMICPTCDRLFCTVRKASRLQCPGGKTTDICGCCPVCAKQVGDPCGGEWNYLGKCDVGLYCKASTVSIHAPILFQDIKPVEVPKGGIAEGTCVQLQEMIPNDANPHLKNTNSFKPKCQPKCSPEFCLKNPRSICSAVDVVDMKRECHGSCQHTSCQACSWVDPEPDCGACLPDDIHCIKRFAKCIKRSTCTRSKFPCKSIEDGDHVGKFQCMVPKCLDKS</sequence>
<evidence type="ECO:0000313" key="7">
    <source>
        <dbReference type="Proteomes" id="UP000593567"/>
    </source>
</evidence>
<organism evidence="6 7">
    <name type="scientific">Bugula neritina</name>
    <name type="common">Brown bryozoan</name>
    <name type="synonym">Sertularia neritina</name>
    <dbReference type="NCBI Taxonomy" id="10212"/>
    <lineage>
        <taxon>Eukaryota</taxon>
        <taxon>Metazoa</taxon>
        <taxon>Spiralia</taxon>
        <taxon>Lophotrochozoa</taxon>
        <taxon>Bryozoa</taxon>
        <taxon>Gymnolaemata</taxon>
        <taxon>Cheilostomatida</taxon>
        <taxon>Flustrina</taxon>
        <taxon>Buguloidea</taxon>
        <taxon>Bugulidae</taxon>
        <taxon>Bugula</taxon>
    </lineage>
</organism>
<evidence type="ECO:0000313" key="6">
    <source>
        <dbReference type="EMBL" id="KAF6028919.1"/>
    </source>
</evidence>
<dbReference type="EMBL" id="VXIV02001885">
    <property type="protein sequence ID" value="KAF6028919.1"/>
    <property type="molecule type" value="Genomic_DNA"/>
</dbReference>
<dbReference type="GO" id="GO:0001558">
    <property type="term" value="P:regulation of cell growth"/>
    <property type="evidence" value="ECO:0007669"/>
    <property type="project" value="InterPro"/>
</dbReference>
<comment type="subcellular location">
    <subcellularLocation>
        <location evidence="1">Secreted</location>
    </subcellularLocation>
</comment>
<dbReference type="InterPro" id="IPR000867">
    <property type="entry name" value="IGFBP-like"/>
</dbReference>
<dbReference type="Gene3D" id="4.10.40.20">
    <property type="match status" value="1"/>
</dbReference>
<dbReference type="Pfam" id="PF00219">
    <property type="entry name" value="IGFBP"/>
    <property type="match status" value="1"/>
</dbReference>
<comment type="caution">
    <text evidence="6">The sequence shown here is derived from an EMBL/GenBank/DDBJ whole genome shotgun (WGS) entry which is preliminary data.</text>
</comment>
<evidence type="ECO:0000256" key="4">
    <source>
        <dbReference type="ARBA" id="ARBA00023157"/>
    </source>
</evidence>
<gene>
    <name evidence="6" type="ORF">EB796_012773</name>
</gene>
<dbReference type="PANTHER" id="PTHR14186">
    <property type="entry name" value="INSULIN-LIKE GROWTH FACTOR BINDING PROTEIN-RELATED"/>
    <property type="match status" value="1"/>
</dbReference>
<accession>A0A7J7JRD6</accession>
<feature type="domain" description="IGFBP N-terminal" evidence="5">
    <location>
        <begin position="2"/>
        <end position="74"/>
    </location>
</feature>
<dbReference type="SMART" id="SM00121">
    <property type="entry name" value="IB"/>
    <property type="match status" value="1"/>
</dbReference>
<dbReference type="SUPFAM" id="SSF57184">
    <property type="entry name" value="Growth factor receptor domain"/>
    <property type="match status" value="1"/>
</dbReference>
<dbReference type="GO" id="GO:0005576">
    <property type="term" value="C:extracellular region"/>
    <property type="evidence" value="ECO:0007669"/>
    <property type="project" value="UniProtKB-SubCell"/>
</dbReference>